<dbReference type="InterPro" id="IPR032675">
    <property type="entry name" value="LRR_dom_sf"/>
</dbReference>
<dbReference type="Gene3D" id="3.80.10.10">
    <property type="entry name" value="Ribonuclease Inhibitor"/>
    <property type="match status" value="1"/>
</dbReference>
<protein>
    <submittedName>
        <fullName evidence="3">Uncharacterized protein</fullName>
    </submittedName>
</protein>
<proteinExistence type="predicted"/>
<evidence type="ECO:0000256" key="1">
    <source>
        <dbReference type="ARBA" id="ARBA00004430"/>
    </source>
</evidence>
<evidence type="ECO:0000313" key="4">
    <source>
        <dbReference type="Proteomes" id="UP000612055"/>
    </source>
</evidence>
<dbReference type="GO" id="GO:0005930">
    <property type="term" value="C:axoneme"/>
    <property type="evidence" value="ECO:0007669"/>
    <property type="project" value="UniProtKB-SubCell"/>
</dbReference>
<feature type="region of interest" description="Disordered" evidence="2">
    <location>
        <begin position="365"/>
        <end position="403"/>
    </location>
</feature>
<dbReference type="OrthoDB" id="562334at2759"/>
<reference evidence="3" key="1">
    <citation type="journal article" date="2020" name="bioRxiv">
        <title>Comparative genomics of Chlamydomonas.</title>
        <authorList>
            <person name="Craig R.J."/>
            <person name="Hasan A.R."/>
            <person name="Ness R.W."/>
            <person name="Keightley P.D."/>
        </authorList>
    </citation>
    <scope>NUCLEOTIDE SEQUENCE</scope>
    <source>
        <strain evidence="3">CCAP 11/70</strain>
    </source>
</reference>
<dbReference type="EMBL" id="JAEHOE010000160">
    <property type="protein sequence ID" value="KAG2484020.1"/>
    <property type="molecule type" value="Genomic_DNA"/>
</dbReference>
<organism evidence="3 4">
    <name type="scientific">Edaphochlamys debaryana</name>
    <dbReference type="NCBI Taxonomy" id="47281"/>
    <lineage>
        <taxon>Eukaryota</taxon>
        <taxon>Viridiplantae</taxon>
        <taxon>Chlorophyta</taxon>
        <taxon>core chlorophytes</taxon>
        <taxon>Chlorophyceae</taxon>
        <taxon>CS clade</taxon>
        <taxon>Chlamydomonadales</taxon>
        <taxon>Chlamydomonadales incertae sedis</taxon>
        <taxon>Edaphochlamys</taxon>
    </lineage>
</organism>
<evidence type="ECO:0000313" key="3">
    <source>
        <dbReference type="EMBL" id="KAG2484020.1"/>
    </source>
</evidence>
<evidence type="ECO:0000256" key="2">
    <source>
        <dbReference type="SAM" id="MobiDB-lite"/>
    </source>
</evidence>
<dbReference type="AlphaFoldDB" id="A0A835XII3"/>
<feature type="compositionally biased region" description="Pro residues" evidence="2">
    <location>
        <begin position="195"/>
        <end position="210"/>
    </location>
</feature>
<dbReference type="Proteomes" id="UP000612055">
    <property type="component" value="Unassembled WGS sequence"/>
</dbReference>
<feature type="compositionally biased region" description="Low complexity" evidence="2">
    <location>
        <begin position="332"/>
        <end position="347"/>
    </location>
</feature>
<feature type="compositionally biased region" description="Gly residues" evidence="2">
    <location>
        <begin position="365"/>
        <end position="377"/>
    </location>
</feature>
<comment type="caution">
    <text evidence="3">The sequence shown here is derived from an EMBL/GenBank/DDBJ whole genome shotgun (WGS) entry which is preliminary data.</text>
</comment>
<comment type="subcellular location">
    <subcellularLocation>
        <location evidence="1">Cytoplasm</location>
        <location evidence="1">Cytoskeleton</location>
        <location evidence="1">Cilium axoneme</location>
    </subcellularLocation>
</comment>
<feature type="region of interest" description="Disordered" evidence="2">
    <location>
        <begin position="330"/>
        <end position="353"/>
    </location>
</feature>
<name>A0A835XII3_9CHLO</name>
<gene>
    <name evidence="3" type="ORF">HYH03_017186</name>
</gene>
<keyword evidence="4" id="KW-1185">Reference proteome</keyword>
<feature type="compositionally biased region" description="Low complexity" evidence="2">
    <location>
        <begin position="183"/>
        <end position="194"/>
    </location>
</feature>
<feature type="region of interest" description="Disordered" evidence="2">
    <location>
        <begin position="161"/>
        <end position="210"/>
    </location>
</feature>
<sequence length="649" mass="67020">MAQATTHDGRGLALLTEKDILPQILKHLSPSEARSTRLICTDTRRAYDRQVKVLHAKCGAVSELLSVLGFLVRGCRPQVVCLDDAATSRAGLRLLRPFVETSGQSPLKCQALHLPAVALNESLAHAVASAFPALQQLKLTQAEKAELPTLEALKLLLSGTDSAGASSSERGDGDADAPPPGLLPSLTSLHLSTSPPAPSPQPCTSPPPHPLPAAWAQLLRSSAHRLRCLRLAFGLTSDDHVRPLAALSRLRSLHVGACEGSLLSPLLAPFTGLTSLGLGSTEGPLPTAALAAGLPLLAELLAPSATLDARTVHLLAALTRLEVQALEAQEAPSTAGSLGSPTGSGTLSEGGAGAGAGGGVGWAGGMGSGSASAGGAGSSSTEPRPSHSPGPSPGPGQSSGCWQLPPRLAAITLRYQAAETLPALRASPLRPLDWDLTLTLRRGRSVADDGRLLPAGEAALCEAAGFLEGRLGPASHVYVTTGRHILVLPVAGEAGPGRRNHGAWLRALGRAGVPRLTLYRFKLSHVDLATIASSLTSLQVLEICDLADYPATPLPLLATLPRLERLSLDADCWAGPERTDLVRAPFGAPGALVALALDARFRGVVELAYSRDLPGESLARLEGVVGALRGELAAIGADRERLQLVAYEA</sequence>
<dbReference type="SUPFAM" id="SSF52047">
    <property type="entry name" value="RNI-like"/>
    <property type="match status" value="1"/>
</dbReference>
<accession>A0A835XII3</accession>